<gene>
    <name evidence="2" type="ORF">C1O66_01395</name>
</gene>
<dbReference type="Pfam" id="PF07606">
    <property type="entry name" value="DUF1569"/>
    <property type="match status" value="1"/>
</dbReference>
<dbReference type="EMBL" id="POSP01000001">
    <property type="protein sequence ID" value="PND40076.1"/>
    <property type="molecule type" value="Genomic_DNA"/>
</dbReference>
<sequence length="181" mass="20080">MSRPHGAARRRFLRASALLLAPTALAGCSGELQSFKTWRYAREAVLELLFGEPRLHGNAQWNLVQMLQHTAQSIEFSVRGFPELKPAWFRATAGAAAWSWFDARGAMSHSLDEPIPGAAALDPALALKVAVQRLLDAMEAFSSHQGAYAPHFAYGKLTRAQYERAHLMHLANHWQQLKPPA</sequence>
<dbReference type="AlphaFoldDB" id="A0A2N8L2Z8"/>
<name>A0A2N8L2Z8_9BURK</name>
<comment type="caution">
    <text evidence="2">The sequence shown here is derived from an EMBL/GenBank/DDBJ whole genome shotgun (WGS) entry which is preliminary data.</text>
</comment>
<dbReference type="PROSITE" id="PS51318">
    <property type="entry name" value="TAT"/>
    <property type="match status" value="1"/>
</dbReference>
<protein>
    <recommendedName>
        <fullName evidence="4">DUF1569 domain-containing protein</fullName>
    </recommendedName>
</protein>
<dbReference type="Gene3D" id="1.20.120.450">
    <property type="entry name" value="dinb family like domain"/>
    <property type="match status" value="1"/>
</dbReference>
<reference evidence="2 3" key="1">
    <citation type="submission" date="2018-01" db="EMBL/GenBank/DDBJ databases">
        <title>Draft genome sequence of Paucibacter aquatile CR182 isolated from freshwater of the Nakdong River.</title>
        <authorList>
            <person name="Choi A."/>
            <person name="Chung E.J."/>
        </authorList>
    </citation>
    <scope>NUCLEOTIDE SEQUENCE [LARGE SCALE GENOMIC DNA]</scope>
    <source>
        <strain evidence="2 3">CR182</strain>
    </source>
</reference>
<dbReference type="InterPro" id="IPR011463">
    <property type="entry name" value="DUF1569"/>
</dbReference>
<dbReference type="InterPro" id="IPR006311">
    <property type="entry name" value="TAT_signal"/>
</dbReference>
<feature type="signal peptide" evidence="1">
    <location>
        <begin position="1"/>
        <end position="26"/>
    </location>
</feature>
<keyword evidence="1" id="KW-0732">Signal</keyword>
<dbReference type="InterPro" id="IPR034660">
    <property type="entry name" value="DinB/YfiT-like"/>
</dbReference>
<evidence type="ECO:0000256" key="1">
    <source>
        <dbReference type="SAM" id="SignalP"/>
    </source>
</evidence>
<keyword evidence="3" id="KW-1185">Reference proteome</keyword>
<dbReference type="RefSeq" id="WP_102766210.1">
    <property type="nucleotide sequence ID" value="NZ_POSP01000001.1"/>
</dbReference>
<feature type="chain" id="PRO_5014951473" description="DUF1569 domain-containing protein" evidence="1">
    <location>
        <begin position="27"/>
        <end position="181"/>
    </location>
</feature>
<accession>A0A2N8L2Z8</accession>
<dbReference type="PROSITE" id="PS51257">
    <property type="entry name" value="PROKAR_LIPOPROTEIN"/>
    <property type="match status" value="1"/>
</dbReference>
<dbReference type="OrthoDB" id="336237at2"/>
<evidence type="ECO:0000313" key="3">
    <source>
        <dbReference type="Proteomes" id="UP000235916"/>
    </source>
</evidence>
<dbReference type="Proteomes" id="UP000235916">
    <property type="component" value="Unassembled WGS sequence"/>
</dbReference>
<evidence type="ECO:0000313" key="2">
    <source>
        <dbReference type="EMBL" id="PND40076.1"/>
    </source>
</evidence>
<organism evidence="2 3">
    <name type="scientific">Kinneretia aquatilis</name>
    <dbReference type="NCBI Taxonomy" id="2070761"/>
    <lineage>
        <taxon>Bacteria</taxon>
        <taxon>Pseudomonadati</taxon>
        <taxon>Pseudomonadota</taxon>
        <taxon>Betaproteobacteria</taxon>
        <taxon>Burkholderiales</taxon>
        <taxon>Sphaerotilaceae</taxon>
        <taxon>Roseateles</taxon>
    </lineage>
</organism>
<evidence type="ECO:0008006" key="4">
    <source>
        <dbReference type="Google" id="ProtNLM"/>
    </source>
</evidence>
<proteinExistence type="predicted"/>